<proteinExistence type="predicted"/>
<protein>
    <submittedName>
        <fullName evidence="2">Putative ABC transporter, membrane protein</fullName>
    </submittedName>
</protein>
<evidence type="ECO:0000313" key="3">
    <source>
        <dbReference type="Proteomes" id="UP000019150"/>
    </source>
</evidence>
<accession>W5TUU7</accession>
<feature type="transmembrane region" description="Helical" evidence="1">
    <location>
        <begin position="184"/>
        <end position="203"/>
    </location>
</feature>
<dbReference type="STRING" id="1415166.NONO_c61730"/>
<evidence type="ECO:0000256" key="1">
    <source>
        <dbReference type="SAM" id="Phobius"/>
    </source>
</evidence>
<gene>
    <name evidence="2" type="ORF">NONO_c61730</name>
</gene>
<feature type="transmembrane region" description="Helical" evidence="1">
    <location>
        <begin position="148"/>
        <end position="177"/>
    </location>
</feature>
<feature type="transmembrane region" description="Helical" evidence="1">
    <location>
        <begin position="236"/>
        <end position="258"/>
    </location>
</feature>
<reference evidence="2 3" key="1">
    <citation type="journal article" date="2014" name="Appl. Environ. Microbiol.">
        <title>Insights into the Microbial Degradation of Rubber and Gutta-Percha by Analysis of the Complete Genome of Nocardia nova SH22a.</title>
        <authorList>
            <person name="Luo Q."/>
            <person name="Hiessl S."/>
            <person name="Poehlein A."/>
            <person name="Daniel R."/>
            <person name="Steinbuchel A."/>
        </authorList>
    </citation>
    <scope>NUCLEOTIDE SEQUENCE [LARGE SCALE GENOMIC DNA]</scope>
    <source>
        <strain evidence="2">SH22a</strain>
    </source>
</reference>
<dbReference type="KEGG" id="nno:NONO_c61730"/>
<name>W5TUU7_9NOCA</name>
<dbReference type="Pfam" id="PF06182">
    <property type="entry name" value="ABC2_membrane_6"/>
    <property type="match status" value="1"/>
</dbReference>
<evidence type="ECO:0000313" key="2">
    <source>
        <dbReference type="EMBL" id="AHH20946.1"/>
    </source>
</evidence>
<keyword evidence="3" id="KW-1185">Reference proteome</keyword>
<keyword evidence="1" id="KW-0472">Membrane</keyword>
<keyword evidence="1" id="KW-1133">Transmembrane helix</keyword>
<dbReference type="PANTHER" id="PTHR36832:SF2">
    <property type="entry name" value="INTEGRAL MEMBRANE PROTEIN"/>
    <property type="match status" value="1"/>
</dbReference>
<dbReference type="PATRIC" id="fig|1415166.3.peg.6350"/>
<organism evidence="2 3">
    <name type="scientific">Nocardia nova SH22a</name>
    <dbReference type="NCBI Taxonomy" id="1415166"/>
    <lineage>
        <taxon>Bacteria</taxon>
        <taxon>Bacillati</taxon>
        <taxon>Actinomycetota</taxon>
        <taxon>Actinomycetes</taxon>
        <taxon>Mycobacteriales</taxon>
        <taxon>Nocardiaceae</taxon>
        <taxon>Nocardia</taxon>
    </lineage>
</organism>
<keyword evidence="1" id="KW-0812">Transmembrane</keyword>
<dbReference type="RefSeq" id="WP_038550972.1">
    <property type="nucleotide sequence ID" value="NZ_CP006850.1"/>
</dbReference>
<dbReference type="Proteomes" id="UP000019150">
    <property type="component" value="Chromosome"/>
</dbReference>
<dbReference type="InterPro" id="IPR010390">
    <property type="entry name" value="ABC-2_transporter-like"/>
</dbReference>
<dbReference type="HOGENOM" id="CLU_084465_0_1_11"/>
<dbReference type="EMBL" id="CP006850">
    <property type="protein sequence ID" value="AHH20946.1"/>
    <property type="molecule type" value="Genomic_DNA"/>
</dbReference>
<feature type="transmembrane region" description="Helical" evidence="1">
    <location>
        <begin position="26"/>
        <end position="50"/>
    </location>
</feature>
<sequence>MLVRAVPGVYSRLFGAGFRRQWNYRAAMFAGLAANVVFGLIRGAVMLAAVRSAPEFGGYTSGSIGAYVWLSQGMLGALRLMGPPPDIAERVRTGDVAVDLQRPIDIQSFYLATDLGTATCTLVLRGLPCAAAGLLTGQFVLGGGIAPYLLGIVSVFAAVTLSMLLLFSVGLLGFWLIETRGVRLLYQIVSTFFAGLFFPVHMFPEPLASIARLTPFPWMLQGPIDILSGRVTGVSALGVIAVQVIWIGLAAGIGRLLLAAGRRKLEVQGG</sequence>
<dbReference type="PANTHER" id="PTHR36832">
    <property type="entry name" value="SLR1174 PROTEIN-RELATED"/>
    <property type="match status" value="1"/>
</dbReference>
<dbReference type="AlphaFoldDB" id="W5TUU7"/>
<dbReference type="eggNOG" id="COG4587">
    <property type="taxonomic scope" value="Bacteria"/>
</dbReference>